<name>A0A0C3EY19_PILCF</name>
<keyword evidence="2" id="KW-1185">Reference proteome</keyword>
<evidence type="ECO:0000313" key="2">
    <source>
        <dbReference type="Proteomes" id="UP000054166"/>
    </source>
</evidence>
<dbReference type="InParanoid" id="A0A0C3EY19"/>
<dbReference type="AlphaFoldDB" id="A0A0C3EY19"/>
<gene>
    <name evidence="1" type="ORF">PILCRDRAFT_829673</name>
</gene>
<accession>A0A0C3EY19</accession>
<dbReference type="HOGENOM" id="CLU_2942637_0_0_1"/>
<reference evidence="2" key="2">
    <citation type="submission" date="2015-01" db="EMBL/GenBank/DDBJ databases">
        <title>Evolutionary Origins and Diversification of the Mycorrhizal Mutualists.</title>
        <authorList>
            <consortium name="DOE Joint Genome Institute"/>
            <consortium name="Mycorrhizal Genomics Consortium"/>
            <person name="Kohler A."/>
            <person name="Kuo A."/>
            <person name="Nagy L.G."/>
            <person name="Floudas D."/>
            <person name="Copeland A."/>
            <person name="Barry K.W."/>
            <person name="Cichocki N."/>
            <person name="Veneault-Fourrey C."/>
            <person name="LaButti K."/>
            <person name="Lindquist E.A."/>
            <person name="Lipzen A."/>
            <person name="Lundell T."/>
            <person name="Morin E."/>
            <person name="Murat C."/>
            <person name="Riley R."/>
            <person name="Ohm R."/>
            <person name="Sun H."/>
            <person name="Tunlid A."/>
            <person name="Henrissat B."/>
            <person name="Grigoriev I.V."/>
            <person name="Hibbett D.S."/>
            <person name="Martin F."/>
        </authorList>
    </citation>
    <scope>NUCLEOTIDE SEQUENCE [LARGE SCALE GENOMIC DNA]</scope>
    <source>
        <strain evidence="2">F 1598</strain>
    </source>
</reference>
<proteinExistence type="predicted"/>
<sequence length="60" mass="6433">MSRIPCLQTVSASFAYFVLIPALPDADDISHAACPQSVPVLFQCSLGLILTESDAFSYVL</sequence>
<dbReference type="Proteomes" id="UP000054166">
    <property type="component" value="Unassembled WGS sequence"/>
</dbReference>
<protein>
    <submittedName>
        <fullName evidence="1">Uncharacterized protein</fullName>
    </submittedName>
</protein>
<organism evidence="1 2">
    <name type="scientific">Piloderma croceum (strain F 1598)</name>
    <dbReference type="NCBI Taxonomy" id="765440"/>
    <lineage>
        <taxon>Eukaryota</taxon>
        <taxon>Fungi</taxon>
        <taxon>Dikarya</taxon>
        <taxon>Basidiomycota</taxon>
        <taxon>Agaricomycotina</taxon>
        <taxon>Agaricomycetes</taxon>
        <taxon>Agaricomycetidae</taxon>
        <taxon>Atheliales</taxon>
        <taxon>Atheliaceae</taxon>
        <taxon>Piloderma</taxon>
    </lineage>
</organism>
<dbReference type="EMBL" id="KN833119">
    <property type="protein sequence ID" value="KIM72601.1"/>
    <property type="molecule type" value="Genomic_DNA"/>
</dbReference>
<evidence type="ECO:0000313" key="1">
    <source>
        <dbReference type="EMBL" id="KIM72601.1"/>
    </source>
</evidence>
<reference evidence="1 2" key="1">
    <citation type="submission" date="2014-04" db="EMBL/GenBank/DDBJ databases">
        <authorList>
            <consortium name="DOE Joint Genome Institute"/>
            <person name="Kuo A."/>
            <person name="Tarkka M."/>
            <person name="Buscot F."/>
            <person name="Kohler A."/>
            <person name="Nagy L.G."/>
            <person name="Floudas D."/>
            <person name="Copeland A."/>
            <person name="Barry K.W."/>
            <person name="Cichocki N."/>
            <person name="Veneault-Fourrey C."/>
            <person name="LaButti K."/>
            <person name="Lindquist E.A."/>
            <person name="Lipzen A."/>
            <person name="Lundell T."/>
            <person name="Morin E."/>
            <person name="Murat C."/>
            <person name="Sun H."/>
            <person name="Tunlid A."/>
            <person name="Henrissat B."/>
            <person name="Grigoriev I.V."/>
            <person name="Hibbett D.S."/>
            <person name="Martin F."/>
            <person name="Nordberg H.P."/>
            <person name="Cantor M.N."/>
            <person name="Hua S.X."/>
        </authorList>
    </citation>
    <scope>NUCLEOTIDE SEQUENCE [LARGE SCALE GENOMIC DNA]</scope>
    <source>
        <strain evidence="1 2">F 1598</strain>
    </source>
</reference>